<dbReference type="EC" id="2.7.13.3" evidence="3"/>
<dbReference type="SUPFAM" id="SSF55785">
    <property type="entry name" value="PYP-like sensor domain (PAS domain)"/>
    <property type="match status" value="1"/>
</dbReference>
<dbReference type="PRINTS" id="PR00344">
    <property type="entry name" value="BCTRLSENSOR"/>
</dbReference>
<evidence type="ECO:0000256" key="6">
    <source>
        <dbReference type="ARBA" id="ARBA00022553"/>
    </source>
</evidence>
<dbReference type="CDD" id="cd00130">
    <property type="entry name" value="PAS"/>
    <property type="match status" value="1"/>
</dbReference>
<evidence type="ECO:0000259" key="21">
    <source>
        <dbReference type="PROSITE" id="PS50113"/>
    </source>
</evidence>
<dbReference type="SMART" id="SM00387">
    <property type="entry name" value="HATPase_c"/>
    <property type="match status" value="1"/>
</dbReference>
<feature type="transmembrane region" description="Helical" evidence="17">
    <location>
        <begin position="67"/>
        <end position="91"/>
    </location>
</feature>
<dbReference type="InterPro" id="IPR035965">
    <property type="entry name" value="PAS-like_dom_sf"/>
</dbReference>
<dbReference type="InterPro" id="IPR013656">
    <property type="entry name" value="PAS_4"/>
</dbReference>
<dbReference type="InterPro" id="IPR007891">
    <property type="entry name" value="CHASE3"/>
</dbReference>
<dbReference type="Gene3D" id="1.10.287.130">
    <property type="match status" value="1"/>
</dbReference>
<evidence type="ECO:0000259" key="19">
    <source>
        <dbReference type="PROSITE" id="PS50110"/>
    </source>
</evidence>
<dbReference type="PANTHER" id="PTHR43047">
    <property type="entry name" value="TWO-COMPONENT HISTIDINE PROTEIN KINASE"/>
    <property type="match status" value="1"/>
</dbReference>
<comment type="catalytic activity">
    <reaction evidence="1">
        <text>ATP + protein L-histidine = ADP + protein N-phospho-L-histidine.</text>
        <dbReference type="EC" id="2.7.13.3"/>
    </reaction>
</comment>
<dbReference type="InterPro" id="IPR000014">
    <property type="entry name" value="PAS"/>
</dbReference>
<gene>
    <name evidence="23" type="ORF">THSYN_01420</name>
</gene>
<dbReference type="GO" id="GO:0000155">
    <property type="term" value="F:phosphorelay sensor kinase activity"/>
    <property type="evidence" value="ECO:0007669"/>
    <property type="project" value="InterPro"/>
</dbReference>
<dbReference type="Gene3D" id="3.30.565.10">
    <property type="entry name" value="Histidine kinase-like ATPase, C-terminal domain"/>
    <property type="match status" value="1"/>
</dbReference>
<evidence type="ECO:0000256" key="14">
    <source>
        <dbReference type="PROSITE-ProRule" id="PRU00110"/>
    </source>
</evidence>
<evidence type="ECO:0000256" key="11">
    <source>
        <dbReference type="ARBA" id="ARBA00022989"/>
    </source>
</evidence>
<evidence type="ECO:0000256" key="7">
    <source>
        <dbReference type="ARBA" id="ARBA00022679"/>
    </source>
</evidence>
<dbReference type="FunFam" id="3.30.565.10:FF:000010">
    <property type="entry name" value="Sensor histidine kinase RcsC"/>
    <property type="match status" value="1"/>
</dbReference>
<keyword evidence="6 15" id="KW-0597">Phosphoprotein</keyword>
<keyword evidence="12" id="KW-0902">Two-component regulatory system</keyword>
<feature type="domain" description="HPt" evidence="22">
    <location>
        <begin position="861"/>
        <end position="953"/>
    </location>
</feature>
<dbReference type="SMART" id="SM00448">
    <property type="entry name" value="REC"/>
    <property type="match status" value="1"/>
</dbReference>
<dbReference type="AlphaFoldDB" id="A0A2K8U2J1"/>
<evidence type="ECO:0000259" key="18">
    <source>
        <dbReference type="PROSITE" id="PS50109"/>
    </source>
</evidence>
<dbReference type="CDD" id="cd16922">
    <property type="entry name" value="HATPase_EvgS-ArcB-TorS-like"/>
    <property type="match status" value="1"/>
</dbReference>
<evidence type="ECO:0000256" key="16">
    <source>
        <dbReference type="SAM" id="MobiDB-lite"/>
    </source>
</evidence>
<dbReference type="InterPro" id="IPR003594">
    <property type="entry name" value="HATPase_dom"/>
</dbReference>
<evidence type="ECO:0000259" key="22">
    <source>
        <dbReference type="PROSITE" id="PS50894"/>
    </source>
</evidence>
<dbReference type="Pfam" id="PF02518">
    <property type="entry name" value="HATPase_c"/>
    <property type="match status" value="1"/>
</dbReference>
<dbReference type="InterPro" id="IPR005467">
    <property type="entry name" value="His_kinase_dom"/>
</dbReference>
<keyword evidence="4" id="KW-1003">Cell membrane</keyword>
<keyword evidence="5" id="KW-0997">Cell inner membrane</keyword>
<dbReference type="InterPro" id="IPR000700">
    <property type="entry name" value="PAS-assoc_C"/>
</dbReference>
<dbReference type="Gene3D" id="3.30.450.20">
    <property type="entry name" value="PAS domain"/>
    <property type="match status" value="1"/>
</dbReference>
<feature type="modified residue" description="Phosphohistidine" evidence="14">
    <location>
        <position position="900"/>
    </location>
</feature>
<keyword evidence="10" id="KW-0547">Nucleotide-binding</keyword>
<keyword evidence="7" id="KW-0808">Transferase</keyword>
<keyword evidence="8 17" id="KW-0812">Transmembrane</keyword>
<sequence>MAHCPQWRQPAPIGRHRLAPLGGDPQEIGHAARQPLLKQDPTPPRGRPPRDGADPLPPPRVVTAERWLFLGVTLGVGLAMAVALASFLAILRLQEDGARVAQTQEVIGALEGVLTTAAEAEAAALNYVTLGDADFLRLYDDAARDLNANLGRVGRLVTSPEQVRRLPVLAILSEQRMAHLAVLLEVRRREGFGAAQEGIAQRDQERLHQAIRGLVTDLKAAERGLLKKRLSNSERSASVALTTVGLGSLLSIGLTGLGLYWIRRGLADSRRAQAALETTNTALDRRFAERTAEWHASRELLGQIIDSAPSAIFAMDRSHRYTSTNAAHLRICGKPADLVLGRTEREVFARATADRLWADNEELMEQGLTRQFEQELLREDGSTITVMSTKFPLRNAQGEVVGLGGVTTDITARREAEEAIHTLNAELEQRVTRRTAEAVAANAAKSRFLAHMSHEIRTPMNAMLGLTQVLEADTLAPAQRQIVQRIRSARRSLLGIINDILDFSKIEAGQIRVETWPFEPAPLFAQVESLMGEMARAKGLGFRIETPPDLAPRVLGDPLRLEQVLVNLVGNAVKFTERGEVQVRVRQQETPAAAVRLHFEVTDTGIGIAPADLGTLGRPFFQTDATITRRFGGTGLGLTISKHLVELMGGTFGCESTLGVGSRFWFELSCARAAGEESRALPATPAADRTGPRLHGLHYLVVDDSDMNRDLLERALGREGARVTLAADGRQALEQLRTQPNGFAAVLMDIQMPVMDGLAATRAIRAELALPDLPVIAVSAAVLAEQQQAAHAAGVNDFLTKPIDLEELVAVLRRWGEPLPVAAVPAPAPAPPEDPGTAAPAEFPEIPGLDTRGAAVLLGHDRTFFLSLVRRFAARFGVETRQIRDDLAHGQGSAAARRLHALRGIAGNIGARDLAATALALELGITAGGPEVAGLLAQFEAQLHALLAALNPWLETPPPGAADPGGAAPLDPAALAALCAALRRRDLAARDLFSELRPVLTRHHGEAATQALAELIQTLRFDAALAQLESDPQQ</sequence>
<feature type="domain" description="Response regulatory" evidence="19">
    <location>
        <begin position="698"/>
        <end position="816"/>
    </location>
</feature>
<dbReference type="InterPro" id="IPR036097">
    <property type="entry name" value="HisK_dim/P_sf"/>
</dbReference>
<dbReference type="Pfam" id="PF08448">
    <property type="entry name" value="PAS_4"/>
    <property type="match status" value="1"/>
</dbReference>
<dbReference type="PROSITE" id="PS50110">
    <property type="entry name" value="RESPONSE_REGULATORY"/>
    <property type="match status" value="1"/>
</dbReference>
<dbReference type="Gene3D" id="3.40.50.2300">
    <property type="match status" value="1"/>
</dbReference>
<dbReference type="SMART" id="SM00388">
    <property type="entry name" value="HisKA"/>
    <property type="match status" value="1"/>
</dbReference>
<dbReference type="InterPro" id="IPR011006">
    <property type="entry name" value="CheY-like_superfamily"/>
</dbReference>
<feature type="domain" description="Histidine kinase" evidence="18">
    <location>
        <begin position="451"/>
        <end position="672"/>
    </location>
</feature>
<keyword evidence="11 17" id="KW-1133">Transmembrane helix</keyword>
<dbReference type="InterPro" id="IPR036890">
    <property type="entry name" value="HATPase_C_sf"/>
</dbReference>
<dbReference type="InterPro" id="IPR036641">
    <property type="entry name" value="HPT_dom_sf"/>
</dbReference>
<dbReference type="InterPro" id="IPR001789">
    <property type="entry name" value="Sig_transdc_resp-reg_receiver"/>
</dbReference>
<proteinExistence type="predicted"/>
<dbReference type="Proteomes" id="UP000232638">
    <property type="component" value="Chromosome"/>
</dbReference>
<dbReference type="NCBIfam" id="TIGR00229">
    <property type="entry name" value="sensory_box"/>
    <property type="match status" value="1"/>
</dbReference>
<dbReference type="InterPro" id="IPR001610">
    <property type="entry name" value="PAC"/>
</dbReference>
<evidence type="ECO:0000256" key="3">
    <source>
        <dbReference type="ARBA" id="ARBA00012438"/>
    </source>
</evidence>
<dbReference type="SUPFAM" id="SSF55874">
    <property type="entry name" value="ATPase domain of HSP90 chaperone/DNA topoisomerase II/histidine kinase"/>
    <property type="match status" value="1"/>
</dbReference>
<dbReference type="GO" id="GO:0005886">
    <property type="term" value="C:plasma membrane"/>
    <property type="evidence" value="ECO:0007669"/>
    <property type="project" value="UniProtKB-SubCell"/>
</dbReference>
<evidence type="ECO:0000313" key="24">
    <source>
        <dbReference type="Proteomes" id="UP000232638"/>
    </source>
</evidence>
<dbReference type="Gene3D" id="1.20.120.160">
    <property type="entry name" value="HPT domain"/>
    <property type="match status" value="1"/>
</dbReference>
<evidence type="ECO:0000256" key="4">
    <source>
        <dbReference type="ARBA" id="ARBA00022475"/>
    </source>
</evidence>
<dbReference type="PROSITE" id="PS50113">
    <property type="entry name" value="PAC"/>
    <property type="match status" value="1"/>
</dbReference>
<dbReference type="PROSITE" id="PS50894">
    <property type="entry name" value="HPT"/>
    <property type="match status" value="1"/>
</dbReference>
<dbReference type="SMART" id="SM00086">
    <property type="entry name" value="PAC"/>
    <property type="match status" value="1"/>
</dbReference>
<dbReference type="CDD" id="cd00082">
    <property type="entry name" value="HisKA"/>
    <property type="match status" value="1"/>
</dbReference>
<dbReference type="Pfam" id="PF01627">
    <property type="entry name" value="Hpt"/>
    <property type="match status" value="1"/>
</dbReference>
<dbReference type="InterPro" id="IPR003661">
    <property type="entry name" value="HisK_dim/P_dom"/>
</dbReference>
<dbReference type="SUPFAM" id="SSF47384">
    <property type="entry name" value="Homodimeric domain of signal transducing histidine kinase"/>
    <property type="match status" value="1"/>
</dbReference>
<keyword evidence="24" id="KW-1185">Reference proteome</keyword>
<keyword evidence="13 17" id="KW-0472">Membrane</keyword>
<evidence type="ECO:0000256" key="12">
    <source>
        <dbReference type="ARBA" id="ARBA00023012"/>
    </source>
</evidence>
<name>A0A2K8U2J1_9GAMM</name>
<reference evidence="23 24" key="1">
    <citation type="submission" date="2017-03" db="EMBL/GenBank/DDBJ databases">
        <title>Complete genome sequence of Candidatus 'Thiodictyon syntrophicum' sp. nov. strain Cad16T, a photolithoautotroph purple sulfur bacterium isolated from an alpine meromictic lake.</title>
        <authorList>
            <person name="Luedin S.M."/>
            <person name="Pothier J.F."/>
            <person name="Danza F."/>
            <person name="Storelli N."/>
            <person name="Wittwer M."/>
            <person name="Tonolla M."/>
        </authorList>
    </citation>
    <scope>NUCLEOTIDE SEQUENCE [LARGE SCALE GENOMIC DNA]</scope>
    <source>
        <strain evidence="23 24">Cad16T</strain>
    </source>
</reference>
<evidence type="ECO:0000256" key="5">
    <source>
        <dbReference type="ARBA" id="ARBA00022519"/>
    </source>
</evidence>
<keyword evidence="10" id="KW-0067">ATP-binding</keyword>
<evidence type="ECO:0000259" key="20">
    <source>
        <dbReference type="PROSITE" id="PS50112"/>
    </source>
</evidence>
<dbReference type="KEGG" id="tsy:THSYN_01420"/>
<dbReference type="PANTHER" id="PTHR43047:SF64">
    <property type="entry name" value="HISTIDINE KINASE CONTAINING CHEY-HOMOLOGOUS RECEIVER DOMAIN AND PAS DOMAIN-RELATED"/>
    <property type="match status" value="1"/>
</dbReference>
<dbReference type="EMBL" id="CP020370">
    <property type="protein sequence ID" value="AUB79745.1"/>
    <property type="molecule type" value="Genomic_DNA"/>
</dbReference>
<evidence type="ECO:0000313" key="23">
    <source>
        <dbReference type="EMBL" id="AUB79745.1"/>
    </source>
</evidence>
<feature type="modified residue" description="4-aspartylphosphate" evidence="15">
    <location>
        <position position="749"/>
    </location>
</feature>
<evidence type="ECO:0000256" key="8">
    <source>
        <dbReference type="ARBA" id="ARBA00022692"/>
    </source>
</evidence>
<feature type="region of interest" description="Disordered" evidence="16">
    <location>
        <begin position="1"/>
        <end position="59"/>
    </location>
</feature>
<dbReference type="PROSITE" id="PS50109">
    <property type="entry name" value="HIS_KIN"/>
    <property type="match status" value="1"/>
</dbReference>
<accession>A0A2K8U2J1</accession>
<comment type="subcellular location">
    <subcellularLocation>
        <location evidence="2">Cell inner membrane</location>
        <topology evidence="2">Multi-pass membrane protein</topology>
    </subcellularLocation>
</comment>
<evidence type="ECO:0000256" key="15">
    <source>
        <dbReference type="PROSITE-ProRule" id="PRU00169"/>
    </source>
</evidence>
<evidence type="ECO:0000256" key="17">
    <source>
        <dbReference type="SAM" id="Phobius"/>
    </source>
</evidence>
<evidence type="ECO:0000256" key="10">
    <source>
        <dbReference type="ARBA" id="ARBA00022840"/>
    </source>
</evidence>
<dbReference type="Pfam" id="PF00072">
    <property type="entry name" value="Response_reg"/>
    <property type="match status" value="1"/>
</dbReference>
<feature type="domain" description="PAS" evidence="20">
    <location>
        <begin position="297"/>
        <end position="375"/>
    </location>
</feature>
<protein>
    <recommendedName>
        <fullName evidence="3">histidine kinase</fullName>
        <ecNumber evidence="3">2.7.13.3</ecNumber>
    </recommendedName>
</protein>
<dbReference type="CDD" id="cd17546">
    <property type="entry name" value="REC_hyHK_CKI1_RcsC-like"/>
    <property type="match status" value="1"/>
</dbReference>
<dbReference type="InterPro" id="IPR008207">
    <property type="entry name" value="Sig_transdc_His_kin_Hpt_dom"/>
</dbReference>
<feature type="domain" description="PAC" evidence="21">
    <location>
        <begin position="370"/>
        <end position="422"/>
    </location>
</feature>
<dbReference type="Pfam" id="PF05227">
    <property type="entry name" value="CHASE3"/>
    <property type="match status" value="1"/>
</dbReference>
<evidence type="ECO:0000256" key="9">
    <source>
        <dbReference type="ARBA" id="ARBA00022777"/>
    </source>
</evidence>
<evidence type="ECO:0000256" key="13">
    <source>
        <dbReference type="ARBA" id="ARBA00023136"/>
    </source>
</evidence>
<keyword evidence="9" id="KW-0418">Kinase</keyword>
<organism evidence="23 24">
    <name type="scientific">Candidatus Thiodictyon syntrophicum</name>
    <dbReference type="NCBI Taxonomy" id="1166950"/>
    <lineage>
        <taxon>Bacteria</taxon>
        <taxon>Pseudomonadati</taxon>
        <taxon>Pseudomonadota</taxon>
        <taxon>Gammaproteobacteria</taxon>
        <taxon>Chromatiales</taxon>
        <taxon>Chromatiaceae</taxon>
        <taxon>Thiodictyon</taxon>
    </lineage>
</organism>
<dbReference type="PROSITE" id="PS50112">
    <property type="entry name" value="PAS"/>
    <property type="match status" value="1"/>
</dbReference>
<dbReference type="InterPro" id="IPR004358">
    <property type="entry name" value="Sig_transdc_His_kin-like_C"/>
</dbReference>
<evidence type="ECO:0000256" key="2">
    <source>
        <dbReference type="ARBA" id="ARBA00004429"/>
    </source>
</evidence>
<dbReference type="OrthoDB" id="5756128at2"/>
<dbReference type="SUPFAM" id="SSF47226">
    <property type="entry name" value="Histidine-containing phosphotransfer domain, HPT domain"/>
    <property type="match status" value="1"/>
</dbReference>
<dbReference type="SUPFAM" id="SSF52172">
    <property type="entry name" value="CheY-like"/>
    <property type="match status" value="1"/>
</dbReference>
<evidence type="ECO:0000256" key="1">
    <source>
        <dbReference type="ARBA" id="ARBA00000085"/>
    </source>
</evidence>
<dbReference type="Pfam" id="PF00512">
    <property type="entry name" value="HisKA"/>
    <property type="match status" value="1"/>
</dbReference>